<dbReference type="RefSeq" id="WP_324775558.1">
    <property type="nucleotide sequence ID" value="NZ_BAAATS010000051.1"/>
</dbReference>
<dbReference type="EC" id="2.1.1.77" evidence="3"/>
<evidence type="ECO:0000256" key="8">
    <source>
        <dbReference type="ARBA" id="ARBA00022691"/>
    </source>
</evidence>
<dbReference type="Pfam" id="PF01135">
    <property type="entry name" value="PCMT"/>
    <property type="match status" value="1"/>
</dbReference>
<evidence type="ECO:0000256" key="4">
    <source>
        <dbReference type="ARBA" id="ARBA00013346"/>
    </source>
</evidence>
<dbReference type="InterPro" id="IPR029063">
    <property type="entry name" value="SAM-dependent_MTases_sf"/>
</dbReference>
<protein>
    <recommendedName>
        <fullName evidence="4">Protein-L-isoaspartate O-methyltransferase</fullName>
        <ecNumber evidence="3">2.1.1.77</ecNumber>
    </recommendedName>
    <alternativeName>
        <fullName evidence="11">L-isoaspartyl protein carboxyl methyltransferase</fullName>
    </alternativeName>
    <alternativeName>
        <fullName evidence="9">Protein L-isoaspartyl methyltransferase</fullName>
    </alternativeName>
    <alternativeName>
        <fullName evidence="10">Protein-beta-aspartate methyltransferase</fullName>
    </alternativeName>
</protein>
<evidence type="ECO:0000313" key="12">
    <source>
        <dbReference type="EMBL" id="MEB3966355.1"/>
    </source>
</evidence>
<sequence length="362" mass="39402">MNRPDTDIAVGLRQKFADALLPDADAPWHKPFVRMPRHVFVPRFYTQQADGAWEPVNRGDRGYLERVYSDEALTTQLDAQGVPTSSSSQPSIMLAMLEALDVRTGHRVLELGTGTGYNLALLCDQLGDRELVSIEPDADLVQAAIRRLQLTGQRPLIRPGDGMLGYLARAPYDRIIATVGLTHIPPALLEQSHAGTRIVAPLGYGIITLTVTDPQHAVGQFLPIPAFFMSVRGPDTAPAFDKVRAAPPEPTSVAPHQVLERLKFVLSLALPGHTTCSWKDKAGRLEAVGIWTPDGATAIAHASGEVRQSGPRRIWNTVETVSSVLPDQIAREDFELTINPTGQHVTYSGVNGPSWHLPTPAH</sequence>
<comment type="similarity">
    <text evidence="2">Belongs to the methyltransferase superfamily. L-isoaspartyl/D-aspartyl protein methyltransferase family.</text>
</comment>
<reference evidence="12 13" key="1">
    <citation type="submission" date="2022-10" db="EMBL/GenBank/DDBJ databases">
        <authorList>
            <person name="Xie J."/>
            <person name="Shen N."/>
        </authorList>
    </citation>
    <scope>NUCLEOTIDE SEQUENCE [LARGE SCALE GENOMIC DNA]</scope>
    <source>
        <strain evidence="12 13">DSM 41681</strain>
    </source>
</reference>
<dbReference type="PROSITE" id="PS01279">
    <property type="entry name" value="PCMT"/>
    <property type="match status" value="1"/>
</dbReference>
<evidence type="ECO:0000256" key="7">
    <source>
        <dbReference type="ARBA" id="ARBA00022679"/>
    </source>
</evidence>
<name>A0ABU6CNP3_9ACTN</name>
<accession>A0ABU6CNP3</accession>
<evidence type="ECO:0000256" key="10">
    <source>
        <dbReference type="ARBA" id="ARBA00031323"/>
    </source>
</evidence>
<evidence type="ECO:0000256" key="1">
    <source>
        <dbReference type="ARBA" id="ARBA00004496"/>
    </source>
</evidence>
<keyword evidence="13" id="KW-1185">Reference proteome</keyword>
<gene>
    <name evidence="12" type="ORF">OKJ48_39935</name>
</gene>
<comment type="caution">
    <text evidence="12">The sequence shown here is derived from an EMBL/GenBank/DDBJ whole genome shotgun (WGS) entry which is preliminary data.</text>
</comment>
<organism evidence="12 13">
    <name type="scientific">Streptomyces kunmingensis</name>
    <dbReference type="NCBI Taxonomy" id="68225"/>
    <lineage>
        <taxon>Bacteria</taxon>
        <taxon>Bacillati</taxon>
        <taxon>Actinomycetota</taxon>
        <taxon>Actinomycetes</taxon>
        <taxon>Kitasatosporales</taxon>
        <taxon>Streptomycetaceae</taxon>
        <taxon>Streptomyces</taxon>
    </lineage>
</organism>
<evidence type="ECO:0000256" key="2">
    <source>
        <dbReference type="ARBA" id="ARBA00005369"/>
    </source>
</evidence>
<dbReference type="PANTHER" id="PTHR11579">
    <property type="entry name" value="PROTEIN-L-ISOASPARTATE O-METHYLTRANSFERASE"/>
    <property type="match status" value="1"/>
</dbReference>
<dbReference type="EMBL" id="JAOZYB010000357">
    <property type="protein sequence ID" value="MEB3966355.1"/>
    <property type="molecule type" value="Genomic_DNA"/>
</dbReference>
<evidence type="ECO:0000256" key="5">
    <source>
        <dbReference type="ARBA" id="ARBA00022490"/>
    </source>
</evidence>
<dbReference type="Gene3D" id="3.40.50.150">
    <property type="entry name" value="Vaccinia Virus protein VP39"/>
    <property type="match status" value="1"/>
</dbReference>
<comment type="subcellular location">
    <subcellularLocation>
        <location evidence="1">Cytoplasm</location>
    </subcellularLocation>
</comment>
<dbReference type="CDD" id="cd02440">
    <property type="entry name" value="AdoMet_MTases"/>
    <property type="match status" value="1"/>
</dbReference>
<keyword evidence="7" id="KW-0808">Transferase</keyword>
<dbReference type="InterPro" id="IPR000682">
    <property type="entry name" value="PCMT"/>
</dbReference>
<keyword evidence="5" id="KW-0963">Cytoplasm</keyword>
<evidence type="ECO:0000256" key="9">
    <source>
        <dbReference type="ARBA" id="ARBA00030757"/>
    </source>
</evidence>
<evidence type="ECO:0000256" key="3">
    <source>
        <dbReference type="ARBA" id="ARBA00011890"/>
    </source>
</evidence>
<dbReference type="Proteomes" id="UP001352223">
    <property type="component" value="Unassembled WGS sequence"/>
</dbReference>
<evidence type="ECO:0000256" key="11">
    <source>
        <dbReference type="ARBA" id="ARBA00031350"/>
    </source>
</evidence>
<keyword evidence="6" id="KW-0489">Methyltransferase</keyword>
<dbReference type="SUPFAM" id="SSF53335">
    <property type="entry name" value="S-adenosyl-L-methionine-dependent methyltransferases"/>
    <property type="match status" value="1"/>
</dbReference>
<evidence type="ECO:0000256" key="6">
    <source>
        <dbReference type="ARBA" id="ARBA00022603"/>
    </source>
</evidence>
<evidence type="ECO:0000313" key="13">
    <source>
        <dbReference type="Proteomes" id="UP001352223"/>
    </source>
</evidence>
<keyword evidence="8" id="KW-0949">S-adenosyl-L-methionine</keyword>
<dbReference type="PANTHER" id="PTHR11579:SF0">
    <property type="entry name" value="PROTEIN-L-ISOASPARTATE(D-ASPARTATE) O-METHYLTRANSFERASE"/>
    <property type="match status" value="1"/>
</dbReference>
<proteinExistence type="inferred from homology"/>